<dbReference type="GO" id="GO:0003724">
    <property type="term" value="F:RNA helicase activity"/>
    <property type="evidence" value="ECO:0007669"/>
    <property type="project" value="TreeGrafter"/>
</dbReference>
<accession>A0A227GKG4</accession>
<keyword evidence="4" id="KW-0067">ATP-binding</keyword>
<dbReference type="Gene3D" id="3.40.50.300">
    <property type="entry name" value="P-loop containing nucleotide triphosphate hydrolases"/>
    <property type="match status" value="1"/>
</dbReference>
<comment type="similarity">
    <text evidence="5">Belongs to the DEAD box helicase family.</text>
</comment>
<dbReference type="PANTHER" id="PTHR47959">
    <property type="entry name" value="ATP-DEPENDENT RNA HELICASE RHLE-RELATED"/>
    <property type="match status" value="1"/>
</dbReference>
<evidence type="ECO:0000259" key="6">
    <source>
        <dbReference type="PROSITE" id="PS51194"/>
    </source>
</evidence>
<dbReference type="EMBL" id="NIXT01005701">
    <property type="protein sequence ID" value="OXD93703.1"/>
    <property type="molecule type" value="Genomic_DNA"/>
</dbReference>
<dbReference type="InterPro" id="IPR001650">
    <property type="entry name" value="Helicase_C-like"/>
</dbReference>
<name>A0A227GKG4_VIBPH</name>
<evidence type="ECO:0000313" key="7">
    <source>
        <dbReference type="EMBL" id="OXD93703.1"/>
    </source>
</evidence>
<keyword evidence="2" id="KW-0378">Hydrolase</keyword>
<dbReference type="PROSITE" id="PS51194">
    <property type="entry name" value="HELICASE_CTER"/>
    <property type="match status" value="1"/>
</dbReference>
<dbReference type="PANTHER" id="PTHR47959:SF17">
    <property type="entry name" value="ATP-DEPENDENT RNA HELICASE DEAD BOX FAMILY"/>
    <property type="match status" value="1"/>
</dbReference>
<comment type="caution">
    <text evidence="7">The sequence shown here is derived from an EMBL/GenBank/DDBJ whole genome shotgun (WGS) entry which is preliminary data.</text>
</comment>
<keyword evidence="1" id="KW-0547">Nucleotide-binding</keyword>
<evidence type="ECO:0000256" key="2">
    <source>
        <dbReference type="ARBA" id="ARBA00022801"/>
    </source>
</evidence>
<evidence type="ECO:0000256" key="1">
    <source>
        <dbReference type="ARBA" id="ARBA00022741"/>
    </source>
</evidence>
<sequence length="72" mass="8270">KEAILERVLSEAEYRQVIIFTATRDDTERLTAKLNEKKLKAVALSGNLNQTQRNTIMSQFERAVFKILVTTD</sequence>
<dbReference type="InterPro" id="IPR050079">
    <property type="entry name" value="DEAD_box_RNA_helicase"/>
</dbReference>
<organism evidence="7 8">
    <name type="scientific">Vibrio parahaemolyticus</name>
    <dbReference type="NCBI Taxonomy" id="670"/>
    <lineage>
        <taxon>Bacteria</taxon>
        <taxon>Pseudomonadati</taxon>
        <taxon>Pseudomonadota</taxon>
        <taxon>Gammaproteobacteria</taxon>
        <taxon>Vibrionales</taxon>
        <taxon>Vibrionaceae</taxon>
        <taxon>Vibrio</taxon>
    </lineage>
</organism>
<evidence type="ECO:0000256" key="4">
    <source>
        <dbReference type="ARBA" id="ARBA00022840"/>
    </source>
</evidence>
<dbReference type="Pfam" id="PF00271">
    <property type="entry name" value="Helicase_C"/>
    <property type="match status" value="1"/>
</dbReference>
<dbReference type="GO" id="GO:0005829">
    <property type="term" value="C:cytosol"/>
    <property type="evidence" value="ECO:0007669"/>
    <property type="project" value="TreeGrafter"/>
</dbReference>
<feature type="domain" description="Helicase C-terminal" evidence="6">
    <location>
        <begin position="4"/>
        <end position="72"/>
    </location>
</feature>
<dbReference type="GO" id="GO:0005524">
    <property type="term" value="F:ATP binding"/>
    <property type="evidence" value="ECO:0007669"/>
    <property type="project" value="UniProtKB-KW"/>
</dbReference>
<dbReference type="AlphaFoldDB" id="A0A227GKG4"/>
<reference evidence="7 8" key="1">
    <citation type="journal article" date="2017" name="Appl. Environ. Microbiol.">
        <title>Parallel evolution of two clades of a major Atlantic endemic Vibrio parahaemolyticus pathogen lineage by independent acquisition of related pathogenicity islands.</title>
        <authorList>
            <person name="Xu F."/>
            <person name="Gonzalez-Escalona N."/>
            <person name="Drees K.P."/>
            <person name="Sebra R.P."/>
            <person name="Cooper V.S."/>
            <person name="Jones S.H."/>
            <person name="Whistler C.A."/>
        </authorList>
    </citation>
    <scope>NUCLEOTIDE SEQUENCE [LARGE SCALE GENOMIC DNA]</scope>
    <source>
        <strain evidence="7 8">MAVP-3</strain>
    </source>
</reference>
<protein>
    <recommendedName>
        <fullName evidence="6">Helicase C-terminal domain-containing protein</fullName>
    </recommendedName>
</protein>
<dbReference type="InterPro" id="IPR027417">
    <property type="entry name" value="P-loop_NTPase"/>
</dbReference>
<evidence type="ECO:0000256" key="3">
    <source>
        <dbReference type="ARBA" id="ARBA00022806"/>
    </source>
</evidence>
<evidence type="ECO:0000313" key="8">
    <source>
        <dbReference type="Proteomes" id="UP000214596"/>
    </source>
</evidence>
<gene>
    <name evidence="7" type="ORF">CA163_40050</name>
</gene>
<feature type="non-terminal residue" evidence="7">
    <location>
        <position position="1"/>
    </location>
</feature>
<dbReference type="Proteomes" id="UP000214596">
    <property type="component" value="Unassembled WGS sequence"/>
</dbReference>
<dbReference type="GO" id="GO:0016787">
    <property type="term" value="F:hydrolase activity"/>
    <property type="evidence" value="ECO:0007669"/>
    <property type="project" value="UniProtKB-KW"/>
</dbReference>
<dbReference type="SUPFAM" id="SSF52540">
    <property type="entry name" value="P-loop containing nucleoside triphosphate hydrolases"/>
    <property type="match status" value="1"/>
</dbReference>
<proteinExistence type="inferred from homology"/>
<evidence type="ECO:0000256" key="5">
    <source>
        <dbReference type="ARBA" id="ARBA00038437"/>
    </source>
</evidence>
<feature type="non-terminal residue" evidence="7">
    <location>
        <position position="72"/>
    </location>
</feature>
<keyword evidence="3" id="KW-0347">Helicase</keyword>